<accession>A0ABN0X4I3</accession>
<dbReference type="NCBIfam" id="TIGR00257">
    <property type="entry name" value="IMPACT_YIGZ"/>
    <property type="match status" value="1"/>
</dbReference>
<dbReference type="EMBL" id="BAAACW010000029">
    <property type="protein sequence ID" value="GAA0354959.1"/>
    <property type="molecule type" value="Genomic_DNA"/>
</dbReference>
<dbReference type="RefSeq" id="WP_343753673.1">
    <property type="nucleotide sequence ID" value="NZ_BAAACW010000029.1"/>
</dbReference>
<dbReference type="PANTHER" id="PTHR16301">
    <property type="entry name" value="IMPACT-RELATED"/>
    <property type="match status" value="1"/>
</dbReference>
<comment type="caution">
    <text evidence="4">The sequence shown here is derived from an EMBL/GenBank/DDBJ whole genome shotgun (WGS) entry which is preliminary data.</text>
</comment>
<dbReference type="Gene3D" id="3.30.230.30">
    <property type="entry name" value="Impact, N-terminal domain"/>
    <property type="match status" value="1"/>
</dbReference>
<dbReference type="InterPro" id="IPR020568">
    <property type="entry name" value="Ribosomal_Su5_D2-typ_SF"/>
</dbReference>
<sequence>MRNFRTIKDNSSYEVSIKKSRFICHLKRTETEEDAQRFIEELKKEHWKANHNCHAYIIGENDDIQRASDDGEPSGTAGLPMLEVLKKKQLKNVTAVVTRYFGGVKLGASGLIRAYGHTTSEAIEEIGIVEKQLHQFISLEVSYPMSGKIQNLLYQKPYRVEDIDYTDTVTFNCLIPAEQVQSFYEETTEWTNAQASYKEGQKAWIEVDVTD</sequence>
<name>A0ABN0X4I3_9LACT</name>
<gene>
    <name evidence="4" type="ORF">GCM10008932_04940</name>
</gene>
<dbReference type="Pfam" id="PF09186">
    <property type="entry name" value="DUF1949"/>
    <property type="match status" value="1"/>
</dbReference>
<dbReference type="InterPro" id="IPR036956">
    <property type="entry name" value="Impact_N_sf"/>
</dbReference>
<dbReference type="InterPro" id="IPR015796">
    <property type="entry name" value="Impact_YigZ-like"/>
</dbReference>
<evidence type="ECO:0000313" key="4">
    <source>
        <dbReference type="EMBL" id="GAA0354959.1"/>
    </source>
</evidence>
<dbReference type="InterPro" id="IPR035647">
    <property type="entry name" value="EFG_III/V"/>
</dbReference>
<dbReference type="Gene3D" id="3.30.70.240">
    <property type="match status" value="1"/>
</dbReference>
<proteinExistence type="inferred from homology"/>
<evidence type="ECO:0000259" key="2">
    <source>
        <dbReference type="Pfam" id="PF01205"/>
    </source>
</evidence>
<reference evidence="4 5" key="1">
    <citation type="journal article" date="2019" name="Int. J. Syst. Evol. Microbiol.">
        <title>The Global Catalogue of Microorganisms (GCM) 10K type strain sequencing project: providing services to taxonomists for standard genome sequencing and annotation.</title>
        <authorList>
            <consortium name="The Broad Institute Genomics Platform"/>
            <consortium name="The Broad Institute Genome Sequencing Center for Infectious Disease"/>
            <person name="Wu L."/>
            <person name="Ma J."/>
        </authorList>
    </citation>
    <scope>NUCLEOTIDE SEQUENCE [LARGE SCALE GENOMIC DNA]</scope>
    <source>
        <strain evidence="4 5">JCM 12662</strain>
    </source>
</reference>
<keyword evidence="5" id="KW-1185">Reference proteome</keyword>
<dbReference type="InterPro" id="IPR023582">
    <property type="entry name" value="Impact"/>
</dbReference>
<dbReference type="SUPFAM" id="SSF54211">
    <property type="entry name" value="Ribosomal protein S5 domain 2-like"/>
    <property type="match status" value="1"/>
</dbReference>
<organism evidence="4 5">
    <name type="scientific">Alkalibacterium iburiense</name>
    <dbReference type="NCBI Taxonomy" id="290589"/>
    <lineage>
        <taxon>Bacteria</taxon>
        <taxon>Bacillati</taxon>
        <taxon>Bacillota</taxon>
        <taxon>Bacilli</taxon>
        <taxon>Lactobacillales</taxon>
        <taxon>Carnobacteriaceae</taxon>
        <taxon>Alkalibacterium</taxon>
    </lineage>
</organism>
<feature type="domain" description="Impact N-terminal" evidence="2">
    <location>
        <begin position="18"/>
        <end position="123"/>
    </location>
</feature>
<dbReference type="PROSITE" id="PS00910">
    <property type="entry name" value="UPF0029"/>
    <property type="match status" value="1"/>
</dbReference>
<dbReference type="PANTHER" id="PTHR16301:SF20">
    <property type="entry name" value="IMPACT FAMILY MEMBER YIGZ"/>
    <property type="match status" value="1"/>
</dbReference>
<dbReference type="InterPro" id="IPR020569">
    <property type="entry name" value="UPF0029_Impact_CS"/>
</dbReference>
<comment type="similarity">
    <text evidence="1">Belongs to the IMPACT family.</text>
</comment>
<dbReference type="SUPFAM" id="SSF54980">
    <property type="entry name" value="EF-G C-terminal domain-like"/>
    <property type="match status" value="1"/>
</dbReference>
<protein>
    <submittedName>
        <fullName evidence="4">YigZ family protein</fullName>
    </submittedName>
</protein>
<dbReference type="Proteomes" id="UP001501166">
    <property type="component" value="Unassembled WGS sequence"/>
</dbReference>
<dbReference type="InterPro" id="IPR001498">
    <property type="entry name" value="Impact_N"/>
</dbReference>
<evidence type="ECO:0000256" key="1">
    <source>
        <dbReference type="ARBA" id="ARBA00007665"/>
    </source>
</evidence>
<feature type="domain" description="UPF0029" evidence="3">
    <location>
        <begin position="139"/>
        <end position="194"/>
    </location>
</feature>
<dbReference type="Pfam" id="PF01205">
    <property type="entry name" value="Impact_N"/>
    <property type="match status" value="1"/>
</dbReference>
<evidence type="ECO:0000259" key="3">
    <source>
        <dbReference type="Pfam" id="PF09186"/>
    </source>
</evidence>
<dbReference type="InterPro" id="IPR015269">
    <property type="entry name" value="UPF0029_Impact_C"/>
</dbReference>
<evidence type="ECO:0000313" key="5">
    <source>
        <dbReference type="Proteomes" id="UP001501166"/>
    </source>
</evidence>